<dbReference type="RefSeq" id="WP_164030749.1">
    <property type="nucleotide sequence ID" value="NZ_JAABOQ010000003.1"/>
</dbReference>
<dbReference type="SUPFAM" id="SSF56925">
    <property type="entry name" value="OMPA-like"/>
    <property type="match status" value="1"/>
</dbReference>
<sequence length="280" mass="31895">MKFQNLAVLVLFLFSTLGFSQTRLSRAKQDLKKDNSSSSSYANSSSSDDDDSDIWEILLIEAFIEPVIYVGGFISYGLLVETEWEREGQMHFAEFTPYPYANGKAGNFMFESDFTNENLTPFRFDINNSLVKADSKLYGNHLNLDFRFEKRFSINAGYLQLFEESPTGTESFSLFNASFNYYRIRTPRFALWYGPGVSYVANDVNRFGFTLNVGAEWFIANPISLFANHKHAFLGSNSVDIFESRLKYHLNRYNISGGYEHYQLGSVPVSNFAIGVGVVF</sequence>
<comment type="caution">
    <text evidence="1">The sequence shown here is derived from an EMBL/GenBank/DDBJ whole genome shotgun (WGS) entry which is preliminary data.</text>
</comment>
<dbReference type="InterPro" id="IPR011250">
    <property type="entry name" value="OMP/PagP_B-barrel"/>
</dbReference>
<organism evidence="1 2">
    <name type="scientific">Spongiivirga citrea</name>
    <dbReference type="NCBI Taxonomy" id="1481457"/>
    <lineage>
        <taxon>Bacteria</taxon>
        <taxon>Pseudomonadati</taxon>
        <taxon>Bacteroidota</taxon>
        <taxon>Flavobacteriia</taxon>
        <taxon>Flavobacteriales</taxon>
        <taxon>Flavobacteriaceae</taxon>
        <taxon>Spongiivirga</taxon>
    </lineage>
</organism>
<name>A0A6M0CLQ7_9FLAO</name>
<evidence type="ECO:0000313" key="1">
    <source>
        <dbReference type="EMBL" id="NER16944.1"/>
    </source>
</evidence>
<accession>A0A6M0CLQ7</accession>
<keyword evidence="2" id="KW-1185">Reference proteome</keyword>
<evidence type="ECO:0000313" key="2">
    <source>
        <dbReference type="Proteomes" id="UP000474296"/>
    </source>
</evidence>
<dbReference type="AlphaFoldDB" id="A0A6M0CLQ7"/>
<proteinExistence type="predicted"/>
<dbReference type="Proteomes" id="UP000474296">
    <property type="component" value="Unassembled WGS sequence"/>
</dbReference>
<dbReference type="EMBL" id="JAABOQ010000003">
    <property type="protein sequence ID" value="NER16944.1"/>
    <property type="molecule type" value="Genomic_DNA"/>
</dbReference>
<gene>
    <name evidence="1" type="ORF">GWK10_06965</name>
</gene>
<protein>
    <submittedName>
        <fullName evidence="1">Uncharacterized protein</fullName>
    </submittedName>
</protein>
<reference evidence="1 2" key="1">
    <citation type="submission" date="2020-01" db="EMBL/GenBank/DDBJ databases">
        <title>Spongiivirga citrea KCTC 32990T.</title>
        <authorList>
            <person name="Wang G."/>
        </authorList>
    </citation>
    <scope>NUCLEOTIDE SEQUENCE [LARGE SCALE GENOMIC DNA]</scope>
    <source>
        <strain evidence="1 2">KCTC 32990</strain>
    </source>
</reference>